<feature type="transmembrane region" description="Helical" evidence="14">
    <location>
        <begin position="476"/>
        <end position="494"/>
    </location>
</feature>
<keyword evidence="17" id="KW-1185">Reference proteome</keyword>
<evidence type="ECO:0000256" key="6">
    <source>
        <dbReference type="ARBA" id="ARBA00022692"/>
    </source>
</evidence>
<feature type="transmembrane region" description="Helical" evidence="14">
    <location>
        <begin position="1237"/>
        <end position="1261"/>
    </location>
</feature>
<dbReference type="InterPro" id="IPR004835">
    <property type="entry name" value="Chitin_synth"/>
</dbReference>
<evidence type="ECO:0000259" key="15">
    <source>
        <dbReference type="Pfam" id="PF23000"/>
    </source>
</evidence>
<evidence type="ECO:0000256" key="5">
    <source>
        <dbReference type="ARBA" id="ARBA00022679"/>
    </source>
</evidence>
<feature type="region of interest" description="Disordered" evidence="13">
    <location>
        <begin position="1393"/>
        <end position="1484"/>
    </location>
</feature>
<evidence type="ECO:0000256" key="7">
    <source>
        <dbReference type="ARBA" id="ARBA00022989"/>
    </source>
</evidence>
<dbReference type="SUPFAM" id="SSF53448">
    <property type="entry name" value="Nucleotide-diphospho-sugar transferases"/>
    <property type="match status" value="1"/>
</dbReference>
<evidence type="ECO:0000256" key="12">
    <source>
        <dbReference type="ARBA" id="ARBA00048014"/>
    </source>
</evidence>
<dbReference type="InterPro" id="IPR055120">
    <property type="entry name" value="Chs-1/2_IV_N"/>
</dbReference>
<dbReference type="FunFam" id="3.90.550.10:FF:000139">
    <property type="entry name" value="Chitin synthase 8"/>
    <property type="match status" value="1"/>
</dbReference>
<dbReference type="Proteomes" id="UP000596742">
    <property type="component" value="Unassembled WGS sequence"/>
</dbReference>
<keyword evidence="4 16" id="KW-0328">Glycosyltransferase</keyword>
<dbReference type="PANTHER" id="PTHR22914">
    <property type="entry name" value="CHITIN SYNTHASE"/>
    <property type="match status" value="1"/>
</dbReference>
<comment type="catalytic activity">
    <reaction evidence="12">
        <text>[(1-&gt;4)-N-acetyl-beta-D-glucosaminyl](n) + UDP-N-acetyl-alpha-D-glucosamine = [(1-&gt;4)-N-acetyl-beta-D-glucosaminyl](n+1) + UDP + H(+)</text>
        <dbReference type="Rhea" id="RHEA:16637"/>
        <dbReference type="Rhea" id="RHEA-COMP:9593"/>
        <dbReference type="Rhea" id="RHEA-COMP:9595"/>
        <dbReference type="ChEBI" id="CHEBI:15378"/>
        <dbReference type="ChEBI" id="CHEBI:17029"/>
        <dbReference type="ChEBI" id="CHEBI:57705"/>
        <dbReference type="ChEBI" id="CHEBI:58223"/>
        <dbReference type="EC" id="2.4.1.16"/>
    </reaction>
</comment>
<evidence type="ECO:0000313" key="16">
    <source>
        <dbReference type="EMBL" id="VDI64119.1"/>
    </source>
</evidence>
<feature type="transmembrane region" description="Helical" evidence="14">
    <location>
        <begin position="965"/>
        <end position="987"/>
    </location>
</feature>
<keyword evidence="10" id="KW-0325">Glycoprotein</keyword>
<feature type="transmembrane region" description="Helical" evidence="14">
    <location>
        <begin position="1196"/>
        <end position="1217"/>
    </location>
</feature>
<feature type="transmembrane region" description="Helical" evidence="14">
    <location>
        <begin position="155"/>
        <end position="178"/>
    </location>
</feature>
<accession>A0A8B6GHV2</accession>
<reference evidence="16" key="1">
    <citation type="submission" date="2018-11" db="EMBL/GenBank/DDBJ databases">
        <authorList>
            <person name="Alioto T."/>
            <person name="Alioto T."/>
        </authorList>
    </citation>
    <scope>NUCLEOTIDE SEQUENCE</scope>
</reference>
<keyword evidence="7 14" id="KW-1133">Transmembrane helix</keyword>
<evidence type="ECO:0000256" key="10">
    <source>
        <dbReference type="ARBA" id="ARBA00023180"/>
    </source>
</evidence>
<feature type="transmembrane region" description="Helical" evidence="14">
    <location>
        <begin position="50"/>
        <end position="75"/>
    </location>
</feature>
<feature type="transmembrane region" description="Helical" evidence="14">
    <location>
        <begin position="255"/>
        <end position="277"/>
    </location>
</feature>
<feature type="transmembrane region" description="Helical" evidence="14">
    <location>
        <begin position="298"/>
        <end position="318"/>
    </location>
</feature>
<evidence type="ECO:0000256" key="13">
    <source>
        <dbReference type="SAM" id="MobiDB-lite"/>
    </source>
</evidence>
<evidence type="ECO:0000256" key="2">
    <source>
        <dbReference type="ARBA" id="ARBA00012543"/>
    </source>
</evidence>
<sequence>MENHVSSQKGRISNADQFLSKAGPKNETIAPPFIPPLKDTQWTKEKVLKIVFAAFLFFLITGSGLVSRITLHILIWHLQPPTNTTAIASFGAILRSNCTKCTSGNESVPTKERDMVDISWIWALFVIIVAPYFLTFFSTLFRICFKSNKQLEWKVLLVVLLVETIHTVGLSMLAFVVLPSFDPASASVVYMSVAVIPAAIDLIDTASTSPNKGEESKIFTRKSKLAFQFFPLVGLIFQLVGIILVGAYIERNWLIGMYVVGSILVSIKYWENFISLEGNRFASMREIKRKHQEGRTKISCLTSMWKICLTFLAVIIIFTSSAKNANSMDVLKTMFGNGQSDLELTSGKVQIGHNPYCYDYVPYVVALINIITDYLCYKATKSICVINCQRLGVMFLLFVLPVATVFALAGLMFNPELLKFTSCDVFFSNWCIKTLDGLEDKFYMMIGAFIMFYLSLILICKHVLRVNGFRHGETSRIFVSPFYCGVFLDISLLLNRRREDKEYDAILNKTEESIPTRSSGRKMLYACCATMWHETENEMKQILKSVFRLDMRQYKNNLIAEKIQGDDDENDIETFDLEAQVFFDDAFEPLKDGKKFPYVNEYVKTFTNVIEEAGSIVHGKRISVPPGEMYRTPYGGRLHYELPGGNELIIHLKDKTKIRHKKRWSQVMYMFYILQWKLEREFKKEDLQIAAENTYILALDGDVDFEPEAVLSLMRRMNKSKIVGAACGRIHPIGTGPMVWYQKFEYAISHWLQKATEHVIGCVLCSPGCFSLFRGSAILHADVLETYTTVPTEAQHVVQYDQGEDRWLCTLLLKEGWRVEYCAESDAYTFAPEGFYEFYNQRRRWSPSTMANILDLIVDWKNVTKKNENISFLYIAYHVFLFISTLLTPGTIFMLVLGAIIVGFEAIPPWLSLILNLVPVGVFLLMCLYASTQRQLQFAAILSCRYSIVMAIVLIGVIRDAINDGLCSVTTIFIMFVAGVFVISAILHPQEFLCLIPGLLYFLAIPSMCMLMFLYSIGNLHVVSWGTRETKQEPDTKTQKAKQTPENDEKGYFCSLGSFCSCIVCPTNNYTQQDFLYNNMLNKMKKMMNMENRDSVSEVSQDQTFLKQTHRETDEIQNEENADTENKGEEVKIRPTDVNQTKNNDEYCLDKKYPEIEKKERKFWKKTIKQYLKPLEKNPQKEKAIEQDLIELRNKVCLFVFLLNAILVTVMFGLTQVNTFKNSLTIYFPCDGKSATIVPIAVLFAVVFGLLLLLQFLCMLYHRFSTLVHIAASTNIKDNQKTKNTNIHNQMADLMTKSVIDPLQQQPPMSSDKDRTLLDKNRSMMMSFTERNKTKFAHLSDVVDENQKILRQVVTENQKKLSLGIDKKKFGDYYIKNKDSEVSQKVLNRWASFSKSKPKSRNETEASIINEESTKQIDLEKQQQISNDKMFEKRRRPGNKVTAGVREKSLHVVSVSSSDEDNVDKPSKRNHRKVKIPKGTDDTV</sequence>
<evidence type="ECO:0000256" key="14">
    <source>
        <dbReference type="SAM" id="Phobius"/>
    </source>
</evidence>
<evidence type="ECO:0000256" key="4">
    <source>
        <dbReference type="ARBA" id="ARBA00022676"/>
    </source>
</evidence>
<comment type="similarity">
    <text evidence="11">Belongs to the chitin synthase family. Class IV subfamily.</text>
</comment>
<dbReference type="EMBL" id="UYJE01008464">
    <property type="protein sequence ID" value="VDI64119.1"/>
    <property type="molecule type" value="Genomic_DNA"/>
</dbReference>
<comment type="caution">
    <text evidence="16">The sequence shown here is derived from an EMBL/GenBank/DDBJ whole genome shotgun (WGS) entry which is preliminary data.</text>
</comment>
<dbReference type="EC" id="2.4.1.16" evidence="2"/>
<gene>
    <name evidence="16" type="ORF">MGAL_10B006538</name>
</gene>
<dbReference type="PANTHER" id="PTHR22914:SF42">
    <property type="entry name" value="CHITIN SYNTHASE"/>
    <property type="match status" value="1"/>
</dbReference>
<evidence type="ECO:0000256" key="11">
    <source>
        <dbReference type="ARBA" id="ARBA00046329"/>
    </source>
</evidence>
<feature type="transmembrane region" description="Helical" evidence="14">
    <location>
        <begin position="225"/>
        <end position="249"/>
    </location>
</feature>
<dbReference type="GO" id="GO:0006031">
    <property type="term" value="P:chitin biosynthetic process"/>
    <property type="evidence" value="ECO:0007669"/>
    <property type="project" value="TreeGrafter"/>
</dbReference>
<dbReference type="CDD" id="cd04190">
    <property type="entry name" value="Chitin_synth_C"/>
    <property type="match status" value="1"/>
</dbReference>
<feature type="transmembrane region" description="Helical" evidence="14">
    <location>
        <begin position="391"/>
        <end position="413"/>
    </location>
</feature>
<feature type="transmembrane region" description="Helical" evidence="14">
    <location>
        <begin position="442"/>
        <end position="464"/>
    </location>
</feature>
<keyword evidence="3" id="KW-1003">Cell membrane</keyword>
<dbReference type="Gene3D" id="3.90.550.10">
    <property type="entry name" value="Spore Coat Polysaccharide Biosynthesis Protein SpsA, Chain A"/>
    <property type="match status" value="1"/>
</dbReference>
<organism evidence="16 17">
    <name type="scientific">Mytilus galloprovincialis</name>
    <name type="common">Mediterranean mussel</name>
    <dbReference type="NCBI Taxonomy" id="29158"/>
    <lineage>
        <taxon>Eukaryota</taxon>
        <taxon>Metazoa</taxon>
        <taxon>Spiralia</taxon>
        <taxon>Lophotrochozoa</taxon>
        <taxon>Mollusca</taxon>
        <taxon>Bivalvia</taxon>
        <taxon>Autobranchia</taxon>
        <taxon>Pteriomorphia</taxon>
        <taxon>Mytilida</taxon>
        <taxon>Mytiloidea</taxon>
        <taxon>Mytilidae</taxon>
        <taxon>Mytilinae</taxon>
        <taxon>Mytilus</taxon>
    </lineage>
</organism>
<proteinExistence type="inferred from homology"/>
<feature type="transmembrane region" description="Helical" evidence="14">
    <location>
        <begin position="999"/>
        <end position="1018"/>
    </location>
</feature>
<dbReference type="GO" id="GO:0004100">
    <property type="term" value="F:chitin synthase activity"/>
    <property type="evidence" value="ECO:0007669"/>
    <property type="project" value="UniProtKB-EC"/>
</dbReference>
<feature type="transmembrane region" description="Helical" evidence="14">
    <location>
        <begin position="120"/>
        <end position="143"/>
    </location>
</feature>
<comment type="subcellular location">
    <subcellularLocation>
        <location evidence="1">Cell membrane</location>
        <topology evidence="1">Multi-pass membrane protein</topology>
    </subcellularLocation>
</comment>
<keyword evidence="8" id="KW-0175">Coiled coil</keyword>
<feature type="transmembrane region" description="Helical" evidence="14">
    <location>
        <begin position="913"/>
        <end position="932"/>
    </location>
</feature>
<feature type="transmembrane region" description="Helical" evidence="14">
    <location>
        <begin position="875"/>
        <end position="901"/>
    </location>
</feature>
<dbReference type="GO" id="GO:0005886">
    <property type="term" value="C:plasma membrane"/>
    <property type="evidence" value="ECO:0007669"/>
    <property type="project" value="UniProtKB-SubCell"/>
</dbReference>
<keyword evidence="6 14" id="KW-0812">Transmembrane</keyword>
<feature type="compositionally biased region" description="Basic and acidic residues" evidence="13">
    <location>
        <begin position="1412"/>
        <end position="1421"/>
    </location>
</feature>
<keyword evidence="5 16" id="KW-0808">Transferase</keyword>
<evidence type="ECO:0000256" key="8">
    <source>
        <dbReference type="ARBA" id="ARBA00023054"/>
    </source>
</evidence>
<dbReference type="Pfam" id="PF03142">
    <property type="entry name" value="Chitin_synth_2"/>
    <property type="match status" value="1"/>
</dbReference>
<evidence type="ECO:0000256" key="9">
    <source>
        <dbReference type="ARBA" id="ARBA00023136"/>
    </source>
</evidence>
<keyword evidence="9 14" id="KW-0472">Membrane</keyword>
<dbReference type="InterPro" id="IPR029044">
    <property type="entry name" value="Nucleotide-diphossugar_trans"/>
</dbReference>
<protein>
    <recommendedName>
        <fullName evidence="2">chitin synthase</fullName>
        <ecNumber evidence="2">2.4.1.16</ecNumber>
    </recommendedName>
</protein>
<feature type="transmembrane region" description="Helical" evidence="14">
    <location>
        <begin position="360"/>
        <end position="379"/>
    </location>
</feature>
<feature type="transmembrane region" description="Helical" evidence="14">
    <location>
        <begin position="938"/>
        <end position="958"/>
    </location>
</feature>
<dbReference type="OrthoDB" id="370884at2759"/>
<evidence type="ECO:0000256" key="3">
    <source>
        <dbReference type="ARBA" id="ARBA00022475"/>
    </source>
</evidence>
<evidence type="ECO:0000313" key="17">
    <source>
        <dbReference type="Proteomes" id="UP000596742"/>
    </source>
</evidence>
<feature type="domain" description="Chitin synthase chs-1/2 N-terminal putative transporter" evidence="15">
    <location>
        <begin position="48"/>
        <end position="334"/>
    </location>
</feature>
<feature type="region of interest" description="Disordered" evidence="13">
    <location>
        <begin position="1109"/>
        <end position="1128"/>
    </location>
</feature>
<feature type="transmembrane region" description="Helical" evidence="14">
    <location>
        <begin position="184"/>
        <end position="204"/>
    </location>
</feature>
<name>A0A8B6GHV2_MYTGA</name>
<dbReference type="Pfam" id="PF23000">
    <property type="entry name" value="ChitinSynthase_IV_N"/>
    <property type="match status" value="1"/>
</dbReference>
<evidence type="ECO:0000256" key="1">
    <source>
        <dbReference type="ARBA" id="ARBA00004651"/>
    </source>
</evidence>